<dbReference type="Gene3D" id="3.50.50.60">
    <property type="entry name" value="FAD/NAD(P)-binding domain"/>
    <property type="match status" value="1"/>
</dbReference>
<reference evidence="1" key="2">
    <citation type="submission" date="2020-09" db="EMBL/GenBank/DDBJ databases">
        <authorList>
            <person name="Sun Q."/>
            <person name="Ohkuma M."/>
        </authorList>
    </citation>
    <scope>NUCLEOTIDE SEQUENCE</scope>
    <source>
        <strain evidence="1">JCM 4346</strain>
    </source>
</reference>
<dbReference type="GO" id="GO:0004497">
    <property type="term" value="F:monooxygenase activity"/>
    <property type="evidence" value="ECO:0007669"/>
    <property type="project" value="UniProtKB-KW"/>
</dbReference>
<name>A0A918FDM8_9ACTN</name>
<sequence length="433" mass="45645">MVIGASIAGLCTARVLAERFDHVLVVDRDNLPAGPEFRSAVPQGRHGHGLLETGQRALEQLFPGVTAELVAAGGVRLDHLADSRVFQYGHPFRHTVSECHFLSVTRPLLEWSLRRRVLGLPNVIIRPSCAAIGLSGDAHRVTGVRTADSEVLAADLVADCTGPSGRSDRWLAALGGPLPDVSQVKIGAGYSSRMFGRLPGERVGGAAAAYVLASPPGSPRGANAVPVEGDRWLIGLHALHVGGLPDDDASFLDFARSLPDPSIAELVTRAEPMGAISLHRFPASRRRHFERLTDVPVGFVTVGDALCTFNPVYGQGMTSAALQALALGGVLDRFGPREARTAAAYYAAAAKAVEVPWTLAAGGDFAFPQTRGPKPRGTDMVNRYVRGVALAAQVSAPVAKAFASVAHLAKPPTLLFRPSMVARVAAAALRSRT</sequence>
<organism evidence="1 2">
    <name type="scientific">Streptomyces aurantiogriseus</name>
    <dbReference type="NCBI Taxonomy" id="66870"/>
    <lineage>
        <taxon>Bacteria</taxon>
        <taxon>Bacillati</taxon>
        <taxon>Actinomycetota</taxon>
        <taxon>Actinomycetes</taxon>
        <taxon>Kitasatosporales</taxon>
        <taxon>Streptomycetaceae</taxon>
        <taxon>Streptomyces</taxon>
    </lineage>
</organism>
<proteinExistence type="predicted"/>
<accession>A0A918FDM8</accession>
<gene>
    <name evidence="1" type="ORF">GCM10010251_46920</name>
</gene>
<dbReference type="SUPFAM" id="SSF51905">
    <property type="entry name" value="FAD/NAD(P)-binding domain"/>
    <property type="match status" value="1"/>
</dbReference>
<reference evidence="1" key="1">
    <citation type="journal article" date="2014" name="Int. J. Syst. Evol. Microbiol.">
        <title>Complete genome sequence of Corynebacterium casei LMG S-19264T (=DSM 44701T), isolated from a smear-ripened cheese.</title>
        <authorList>
            <consortium name="US DOE Joint Genome Institute (JGI-PGF)"/>
            <person name="Walter F."/>
            <person name="Albersmeier A."/>
            <person name="Kalinowski J."/>
            <person name="Ruckert C."/>
        </authorList>
    </citation>
    <scope>NUCLEOTIDE SEQUENCE</scope>
    <source>
        <strain evidence="1">JCM 4346</strain>
    </source>
</reference>
<dbReference type="Proteomes" id="UP000658320">
    <property type="component" value="Unassembled WGS sequence"/>
</dbReference>
<dbReference type="PANTHER" id="PTHR43422:SF3">
    <property type="entry name" value="THIAMINE THIAZOLE SYNTHASE"/>
    <property type="match status" value="1"/>
</dbReference>
<keyword evidence="1" id="KW-0560">Oxidoreductase</keyword>
<dbReference type="PANTHER" id="PTHR43422">
    <property type="entry name" value="THIAMINE THIAZOLE SYNTHASE"/>
    <property type="match status" value="1"/>
</dbReference>
<protein>
    <submittedName>
        <fullName evidence="1">FAD-binding monooxygenase</fullName>
    </submittedName>
</protein>
<keyword evidence="2" id="KW-1185">Reference proteome</keyword>
<keyword evidence="1" id="KW-0503">Monooxygenase</keyword>
<evidence type="ECO:0000313" key="1">
    <source>
        <dbReference type="EMBL" id="GGR25548.1"/>
    </source>
</evidence>
<dbReference type="InterPro" id="IPR036188">
    <property type="entry name" value="FAD/NAD-bd_sf"/>
</dbReference>
<comment type="caution">
    <text evidence="1">The sequence shown here is derived from an EMBL/GenBank/DDBJ whole genome shotgun (WGS) entry which is preliminary data.</text>
</comment>
<dbReference type="EMBL" id="BMSX01000011">
    <property type="protein sequence ID" value="GGR25548.1"/>
    <property type="molecule type" value="Genomic_DNA"/>
</dbReference>
<evidence type="ECO:0000313" key="2">
    <source>
        <dbReference type="Proteomes" id="UP000658320"/>
    </source>
</evidence>
<dbReference type="AlphaFoldDB" id="A0A918FDM8"/>